<dbReference type="InterPro" id="IPR001304">
    <property type="entry name" value="C-type_lectin-like"/>
</dbReference>
<keyword evidence="3" id="KW-0735">Signal-anchor</keyword>
<feature type="domain" description="C-type lectin" evidence="8">
    <location>
        <begin position="128"/>
        <end position="243"/>
    </location>
</feature>
<dbReference type="InterPro" id="IPR016186">
    <property type="entry name" value="C-type_lectin-like/link_sf"/>
</dbReference>
<dbReference type="InterPro" id="IPR051527">
    <property type="entry name" value="KLR_subfamily_B"/>
</dbReference>
<gene>
    <name evidence="10" type="primary">LOC129327714</name>
</gene>
<keyword evidence="7" id="KW-0472">Membrane</keyword>
<evidence type="ECO:0000256" key="4">
    <source>
        <dbReference type="ARBA" id="ARBA00022989"/>
    </source>
</evidence>
<dbReference type="GeneID" id="129327714"/>
<dbReference type="SUPFAM" id="SSF56436">
    <property type="entry name" value="C-type lectin-like"/>
    <property type="match status" value="1"/>
</dbReference>
<dbReference type="Gene3D" id="3.10.100.10">
    <property type="entry name" value="Mannose-Binding Protein A, subunit A"/>
    <property type="match status" value="1"/>
</dbReference>
<dbReference type="PANTHER" id="PTHR46784">
    <property type="entry name" value="KILLER CELL LECTIN-LIKE RECEPTOR SUBFAMILY B MEMBER 1"/>
    <property type="match status" value="1"/>
</dbReference>
<comment type="subcellular location">
    <subcellularLocation>
        <location evidence="1">Membrane</location>
        <topology evidence="1">Single-pass type II membrane protein</topology>
    </subcellularLocation>
</comment>
<evidence type="ECO:0000256" key="1">
    <source>
        <dbReference type="ARBA" id="ARBA00004606"/>
    </source>
</evidence>
<feature type="transmembrane region" description="Helical" evidence="7">
    <location>
        <begin position="40"/>
        <end position="62"/>
    </location>
</feature>
<evidence type="ECO:0000256" key="6">
    <source>
        <dbReference type="SAM" id="MobiDB-lite"/>
    </source>
</evidence>
<evidence type="ECO:0000256" key="5">
    <source>
        <dbReference type="ARBA" id="ARBA00023157"/>
    </source>
</evidence>
<dbReference type="Pfam" id="PF00059">
    <property type="entry name" value="Lectin_C"/>
    <property type="match status" value="1"/>
</dbReference>
<dbReference type="InterPro" id="IPR033992">
    <property type="entry name" value="NKR-like_CTLD"/>
</dbReference>
<feature type="region of interest" description="Disordered" evidence="6">
    <location>
        <begin position="1"/>
        <end position="32"/>
    </location>
</feature>
<evidence type="ECO:0000256" key="3">
    <source>
        <dbReference type="ARBA" id="ARBA00022968"/>
    </source>
</evidence>
<organism evidence="9 10">
    <name type="scientific">Eublepharis macularius</name>
    <name type="common">Leopard gecko</name>
    <name type="synonym">Cyrtodactylus macularius</name>
    <dbReference type="NCBI Taxonomy" id="481883"/>
    <lineage>
        <taxon>Eukaryota</taxon>
        <taxon>Metazoa</taxon>
        <taxon>Chordata</taxon>
        <taxon>Craniata</taxon>
        <taxon>Vertebrata</taxon>
        <taxon>Euteleostomi</taxon>
        <taxon>Lepidosauria</taxon>
        <taxon>Squamata</taxon>
        <taxon>Bifurcata</taxon>
        <taxon>Gekkota</taxon>
        <taxon>Eublepharidae</taxon>
        <taxon>Eublepharinae</taxon>
        <taxon>Eublepharis</taxon>
    </lineage>
</organism>
<protein>
    <submittedName>
        <fullName evidence="10">Killer cell lectin-like receptor subfamily B member 1B allele A</fullName>
    </submittedName>
</protein>
<dbReference type="AlphaFoldDB" id="A0AA97KVE5"/>
<dbReference type="PROSITE" id="PS50041">
    <property type="entry name" value="C_TYPE_LECTIN_2"/>
    <property type="match status" value="1"/>
</dbReference>
<dbReference type="PANTHER" id="PTHR46784:SF1">
    <property type="entry name" value="KILLER CELL LECTIN-LIKE RECEPTOR SUBFAMILY B MEMBER 1"/>
    <property type="match status" value="1"/>
</dbReference>
<dbReference type="GO" id="GO:0005886">
    <property type="term" value="C:plasma membrane"/>
    <property type="evidence" value="ECO:0007669"/>
    <property type="project" value="TreeGrafter"/>
</dbReference>
<evidence type="ECO:0000313" key="9">
    <source>
        <dbReference type="Proteomes" id="UP001190640"/>
    </source>
</evidence>
<keyword evidence="2" id="KW-0430">Lectin</keyword>
<keyword evidence="7" id="KW-0812">Transmembrane</keyword>
<evidence type="ECO:0000256" key="7">
    <source>
        <dbReference type="SAM" id="Phobius"/>
    </source>
</evidence>
<evidence type="ECO:0000256" key="2">
    <source>
        <dbReference type="ARBA" id="ARBA00022734"/>
    </source>
</evidence>
<dbReference type="CDD" id="cd03593">
    <property type="entry name" value="CLECT_NK_receptors_like"/>
    <property type="match status" value="1"/>
</dbReference>
<proteinExistence type="predicted"/>
<dbReference type="Proteomes" id="UP001190640">
    <property type="component" value="Chromosome 4"/>
</dbReference>
<sequence>MEDEENSMALNFQSIRGQKRHDSRPPVQDMLLKQPRRYRTTARIGCAVMLLLIGAMIVQRIWAFQMRQPMNTTEKDSVSKETAINGTENKSDLEKSASWFQRFFCQPLNIRLKVNSTHKLCPQDWFFYEDKCYWISKEKGSWKKSKEDCTARSSQMLVMQKQKDMVNIGQASFIQCVNEEMQLLWIGLQAMLPEQKWTWVNGSPLDDKQSQELGPVETNSCGMLNGTEIISEACSTVATWVCETDTLNKDNI</sequence>
<dbReference type="GO" id="GO:0030246">
    <property type="term" value="F:carbohydrate binding"/>
    <property type="evidence" value="ECO:0007669"/>
    <property type="project" value="UniProtKB-KW"/>
</dbReference>
<dbReference type="GO" id="GO:0042269">
    <property type="term" value="P:regulation of natural killer cell mediated cytotoxicity"/>
    <property type="evidence" value="ECO:0007669"/>
    <property type="project" value="TreeGrafter"/>
</dbReference>
<accession>A0AA97KVE5</accession>
<keyword evidence="4 7" id="KW-1133">Transmembrane helix</keyword>
<reference evidence="10" key="1">
    <citation type="submission" date="2025-08" db="UniProtKB">
        <authorList>
            <consortium name="RefSeq"/>
        </authorList>
    </citation>
    <scope>IDENTIFICATION</scope>
    <source>
        <tissue evidence="10">Blood</tissue>
    </source>
</reference>
<dbReference type="SMART" id="SM00034">
    <property type="entry name" value="CLECT"/>
    <property type="match status" value="1"/>
</dbReference>
<evidence type="ECO:0000313" key="10">
    <source>
        <dbReference type="RefSeq" id="XP_054832444.1"/>
    </source>
</evidence>
<keyword evidence="9" id="KW-1185">Reference proteome</keyword>
<dbReference type="GO" id="GO:0038023">
    <property type="term" value="F:signaling receptor activity"/>
    <property type="evidence" value="ECO:0007669"/>
    <property type="project" value="TreeGrafter"/>
</dbReference>
<evidence type="ECO:0000259" key="8">
    <source>
        <dbReference type="PROSITE" id="PS50041"/>
    </source>
</evidence>
<dbReference type="GO" id="GO:0009986">
    <property type="term" value="C:cell surface"/>
    <property type="evidence" value="ECO:0007669"/>
    <property type="project" value="TreeGrafter"/>
</dbReference>
<dbReference type="KEGG" id="emc:129327714"/>
<keyword evidence="5" id="KW-1015">Disulfide bond</keyword>
<dbReference type="InterPro" id="IPR016187">
    <property type="entry name" value="CTDL_fold"/>
</dbReference>
<name>A0AA97KVE5_EUBMA</name>
<dbReference type="RefSeq" id="XP_054832444.1">
    <property type="nucleotide sequence ID" value="XM_054976469.1"/>
</dbReference>